<evidence type="ECO:0000256" key="1">
    <source>
        <dbReference type="ARBA" id="ARBA00006734"/>
    </source>
</evidence>
<dbReference type="Pfam" id="PF01239">
    <property type="entry name" value="PPTA"/>
    <property type="match status" value="4"/>
</dbReference>
<dbReference type="InterPro" id="IPR002088">
    <property type="entry name" value="Prenyl_trans_a"/>
</dbReference>
<protein>
    <recommendedName>
        <fullName evidence="6">Geranylgeranyl transferase type-2 subunit alpha</fullName>
        <ecNumber evidence="6">2.5.1.60</ecNumber>
    </recommendedName>
    <alternativeName>
        <fullName evidence="6">Geranylgeranyl transferase type II subunit alpha</fullName>
    </alternativeName>
</protein>
<dbReference type="GO" id="GO:0005968">
    <property type="term" value="C:Rab-protein geranylgeranyltransferase complex"/>
    <property type="evidence" value="ECO:0007669"/>
    <property type="project" value="TreeGrafter"/>
</dbReference>
<dbReference type="PANTHER" id="PTHR11129">
    <property type="entry name" value="PROTEIN FARNESYLTRANSFERASE ALPHA SUBUNIT/RAB GERANYLGERANYL TRANSFERASE ALPHA SUBUNIT"/>
    <property type="match status" value="1"/>
</dbReference>
<evidence type="ECO:0000313" key="9">
    <source>
        <dbReference type="Proteomes" id="UP000650833"/>
    </source>
</evidence>
<feature type="coiled-coil region" evidence="7">
    <location>
        <begin position="9"/>
        <end position="48"/>
    </location>
</feature>
<dbReference type="PROSITE" id="PS51147">
    <property type="entry name" value="PFTA"/>
    <property type="match status" value="4"/>
</dbReference>
<dbReference type="AlphaFoldDB" id="A0A8H7R6X1"/>
<keyword evidence="9" id="KW-1185">Reference proteome</keyword>
<keyword evidence="3 6" id="KW-0808">Transferase</keyword>
<dbReference type="GO" id="GO:0004663">
    <property type="term" value="F:Rab geranylgeranyltransferase activity"/>
    <property type="evidence" value="ECO:0007669"/>
    <property type="project" value="UniProtKB-UniRule"/>
</dbReference>
<dbReference type="SUPFAM" id="SSF48439">
    <property type="entry name" value="Protein prenylyltransferase"/>
    <property type="match status" value="1"/>
</dbReference>
<dbReference type="Proteomes" id="UP000650833">
    <property type="component" value="Unassembled WGS sequence"/>
</dbReference>
<name>A0A8H7R6X1_9FUNG</name>
<proteinExistence type="inferred from homology"/>
<dbReference type="EMBL" id="JAEPRC010000178">
    <property type="protein sequence ID" value="KAG2205293.1"/>
    <property type="molecule type" value="Genomic_DNA"/>
</dbReference>
<evidence type="ECO:0000256" key="4">
    <source>
        <dbReference type="ARBA" id="ARBA00022737"/>
    </source>
</evidence>
<evidence type="ECO:0000256" key="6">
    <source>
        <dbReference type="RuleBase" id="RU367120"/>
    </source>
</evidence>
<comment type="caution">
    <text evidence="8">The sequence shown here is derived from an EMBL/GenBank/DDBJ whole genome shotgun (WGS) entry which is preliminary data.</text>
</comment>
<comment type="catalytic activity">
    <reaction evidence="5 6">
        <text>geranylgeranyl diphosphate + L-cysteinyl-[protein] = S-geranylgeranyl-L-cysteinyl-[protein] + diphosphate</text>
        <dbReference type="Rhea" id="RHEA:21240"/>
        <dbReference type="Rhea" id="RHEA-COMP:10131"/>
        <dbReference type="Rhea" id="RHEA-COMP:11537"/>
        <dbReference type="ChEBI" id="CHEBI:29950"/>
        <dbReference type="ChEBI" id="CHEBI:33019"/>
        <dbReference type="ChEBI" id="CHEBI:57533"/>
        <dbReference type="ChEBI" id="CHEBI:86021"/>
        <dbReference type="EC" id="2.5.1.60"/>
    </reaction>
</comment>
<dbReference type="EC" id="2.5.1.60" evidence="6"/>
<evidence type="ECO:0000313" key="8">
    <source>
        <dbReference type="EMBL" id="KAG2205293.1"/>
    </source>
</evidence>
<reference evidence="8" key="1">
    <citation type="submission" date="2020-12" db="EMBL/GenBank/DDBJ databases">
        <title>Metabolic potential, ecology and presence of endohyphal bacteria is reflected in genomic diversity of Mucoromycotina.</title>
        <authorList>
            <person name="Muszewska A."/>
            <person name="Okrasinska A."/>
            <person name="Steczkiewicz K."/>
            <person name="Drgas O."/>
            <person name="Orlowska M."/>
            <person name="Perlinska-Lenart U."/>
            <person name="Aleksandrzak-Piekarczyk T."/>
            <person name="Szatraj K."/>
            <person name="Zielenkiewicz U."/>
            <person name="Pilsyk S."/>
            <person name="Malc E."/>
            <person name="Mieczkowski P."/>
            <person name="Kruszewska J.S."/>
            <person name="Biernat P."/>
            <person name="Pawlowska J."/>
        </authorList>
    </citation>
    <scope>NUCLEOTIDE SEQUENCE</scope>
    <source>
        <strain evidence="8">CBS 226.32</strain>
    </source>
</reference>
<dbReference type="GO" id="GO:0097354">
    <property type="term" value="P:prenylation"/>
    <property type="evidence" value="ECO:0007669"/>
    <property type="project" value="UniProtKB-UniRule"/>
</dbReference>
<evidence type="ECO:0000256" key="5">
    <source>
        <dbReference type="ARBA" id="ARBA00047658"/>
    </source>
</evidence>
<organism evidence="8 9">
    <name type="scientific">Mucor plumbeus</name>
    <dbReference type="NCBI Taxonomy" id="97098"/>
    <lineage>
        <taxon>Eukaryota</taxon>
        <taxon>Fungi</taxon>
        <taxon>Fungi incertae sedis</taxon>
        <taxon>Mucoromycota</taxon>
        <taxon>Mucoromycotina</taxon>
        <taxon>Mucoromycetes</taxon>
        <taxon>Mucorales</taxon>
        <taxon>Mucorineae</taxon>
        <taxon>Mucoraceae</taxon>
        <taxon>Mucor</taxon>
    </lineage>
</organism>
<keyword evidence="2 6" id="KW-0637">Prenyltransferase</keyword>
<dbReference type="OrthoDB" id="1658at2759"/>
<keyword evidence="7" id="KW-0175">Coiled coil</keyword>
<gene>
    <name evidence="8" type="ORF">INT46_009785</name>
</gene>
<comment type="function">
    <text evidence="6">Catalyzes the transfer of a geranyl-geranyl moiety from geranyl-geranyl pyrophosphate to cysteines occuring in specific C-terminal amino acid sequences.</text>
</comment>
<accession>A0A8H7R6X1</accession>
<evidence type="ECO:0000256" key="3">
    <source>
        <dbReference type="ARBA" id="ARBA00022679"/>
    </source>
</evidence>
<sequence>MSDVHGRKREKTTEEVVKARKEKEAIKIKEYNQLVQECREKMEKKEYTQETFKLTSQLVDWNLDFYTIWNYRRILLQEFILKGLNTDEQQQNMPKPNWQAELGLVDKMLTMDARNFHGWDYRRFVVGHLRNNASNPEELAHIVQGEYKFTTQKINQSFSNYSAWHQRSKLLPEIVESMTTEEKNQVALNELDLVKNAIYTDPEDQSAWLYYWWLLGRAPDNITIFGAYQMENDPSIIILGFNDKIKFLQKPRLLNERDKTIEYKLYPFDSTKNKSASIWILQTLDKHIAKRVTIGSNTILPSTSAKSIPYDKVWDIGLKKLDRNAGSLKSKLINEWKQPPATTKMFKDLTLNDQTSWFALDKLKLFKDEIEAVRELLDIEPDSAWALQTLVHFLNQFALYEKQDQDAIYDEIVAILDKLCDIDSDRKLRYKDLMNLI</sequence>
<dbReference type="PANTHER" id="PTHR11129:SF2">
    <property type="entry name" value="GERANYLGERANYL TRANSFERASE TYPE-2 SUBUNIT ALPHA"/>
    <property type="match status" value="1"/>
</dbReference>
<evidence type="ECO:0000256" key="7">
    <source>
        <dbReference type="SAM" id="Coils"/>
    </source>
</evidence>
<keyword evidence="4" id="KW-0677">Repeat</keyword>
<comment type="similarity">
    <text evidence="1 6">Belongs to the protein prenyltransferase subunit alpha family.</text>
</comment>
<evidence type="ECO:0000256" key="2">
    <source>
        <dbReference type="ARBA" id="ARBA00022602"/>
    </source>
</evidence>
<dbReference type="Gene3D" id="1.25.40.120">
    <property type="entry name" value="Protein prenylyltransferase"/>
    <property type="match status" value="3"/>
</dbReference>